<evidence type="ECO:0000259" key="1">
    <source>
        <dbReference type="Pfam" id="PF20231"/>
    </source>
</evidence>
<dbReference type="EMBL" id="JARBDR010000923">
    <property type="protein sequence ID" value="KAJ8297376.1"/>
    <property type="molecule type" value="Genomic_DNA"/>
</dbReference>
<sequence length="180" mass="20983">MIFCDNRKCKRGQWFHLDCVNLLEDEVPEGAWFCSDICKKSKLSKTSKKKTMASRLSDGKKEYARAVMWRGLNHMVRKDAIREGDGERMITHWKFDLLEFYDHSHPKYFIFCHRLLSDVNGAVSPRLKHSLIWNRTVNPKGGKGNNIPMDLQMEFFNREYKESVKDAAGQLTEATVARHS</sequence>
<name>A0ABQ9DYV5_TEGGR</name>
<dbReference type="InterPro" id="IPR013083">
    <property type="entry name" value="Znf_RING/FYVE/PHD"/>
</dbReference>
<evidence type="ECO:0000313" key="3">
    <source>
        <dbReference type="Proteomes" id="UP001217089"/>
    </source>
</evidence>
<protein>
    <recommendedName>
        <fullName evidence="1">DUF6589 domain-containing protein</fullName>
    </recommendedName>
</protein>
<dbReference type="Pfam" id="PF20231">
    <property type="entry name" value="DUF6589"/>
    <property type="match status" value="1"/>
</dbReference>
<organism evidence="2 3">
    <name type="scientific">Tegillarca granosa</name>
    <name type="common">Malaysian cockle</name>
    <name type="synonym">Anadara granosa</name>
    <dbReference type="NCBI Taxonomy" id="220873"/>
    <lineage>
        <taxon>Eukaryota</taxon>
        <taxon>Metazoa</taxon>
        <taxon>Spiralia</taxon>
        <taxon>Lophotrochozoa</taxon>
        <taxon>Mollusca</taxon>
        <taxon>Bivalvia</taxon>
        <taxon>Autobranchia</taxon>
        <taxon>Pteriomorphia</taxon>
        <taxon>Arcoida</taxon>
        <taxon>Arcoidea</taxon>
        <taxon>Arcidae</taxon>
        <taxon>Tegillarca</taxon>
    </lineage>
</organism>
<keyword evidence="3" id="KW-1185">Reference proteome</keyword>
<feature type="domain" description="DUF6589" evidence="1">
    <location>
        <begin position="48"/>
        <end position="174"/>
    </location>
</feature>
<evidence type="ECO:0000313" key="2">
    <source>
        <dbReference type="EMBL" id="KAJ8297376.1"/>
    </source>
</evidence>
<dbReference type="InterPro" id="IPR011011">
    <property type="entry name" value="Znf_FYVE_PHD"/>
</dbReference>
<comment type="caution">
    <text evidence="2">The sequence shown here is derived from an EMBL/GenBank/DDBJ whole genome shotgun (WGS) entry which is preliminary data.</text>
</comment>
<accession>A0ABQ9DYV5</accession>
<gene>
    <name evidence="2" type="ORF">KUTeg_023907</name>
</gene>
<dbReference type="SUPFAM" id="SSF57903">
    <property type="entry name" value="FYVE/PHD zinc finger"/>
    <property type="match status" value="1"/>
</dbReference>
<dbReference type="InterPro" id="IPR046496">
    <property type="entry name" value="DUF6589"/>
</dbReference>
<dbReference type="Gene3D" id="3.30.40.10">
    <property type="entry name" value="Zinc/RING finger domain, C3HC4 (zinc finger)"/>
    <property type="match status" value="1"/>
</dbReference>
<dbReference type="Proteomes" id="UP001217089">
    <property type="component" value="Unassembled WGS sequence"/>
</dbReference>
<proteinExistence type="predicted"/>
<reference evidence="2 3" key="1">
    <citation type="submission" date="2022-12" db="EMBL/GenBank/DDBJ databases">
        <title>Chromosome-level genome of Tegillarca granosa.</title>
        <authorList>
            <person name="Kim J."/>
        </authorList>
    </citation>
    <scope>NUCLEOTIDE SEQUENCE [LARGE SCALE GENOMIC DNA]</scope>
    <source>
        <strain evidence="2">Teg-2019</strain>
        <tissue evidence="2">Adductor muscle</tissue>
    </source>
</reference>